<evidence type="ECO:0000256" key="7">
    <source>
        <dbReference type="ARBA" id="ARBA00022989"/>
    </source>
</evidence>
<dbReference type="EMBL" id="JACONZ010000002">
    <property type="protein sequence ID" value="MBC5581550.1"/>
    <property type="molecule type" value="Genomic_DNA"/>
</dbReference>
<proteinExistence type="inferred from homology"/>
<evidence type="ECO:0000256" key="5">
    <source>
        <dbReference type="ARBA" id="ARBA00022960"/>
    </source>
</evidence>
<sequence length="430" mass="46814">MERGEDRRGLFLCHPDRRGAGLCLHLSELTPCAPRGGAKTRQKEKRALHSRKKQQKKPRDDKQRSAVDAPFLIIVLILVVFGLIMLFSASYATALYRFGDSFHFIKDQVLFAVVGVTAMFIASRVDYHIFHRLAWPLMAVSLLLLLVVLFMPALNNAHRWIQIPGFGTLQPSEIAKFAIIVLFAHIISINYAKMKTFSYGVVPFMVVLVPVIVLMILEPHLSGTILIVAIGGIMMFVGGTGLKWFGLGGGLVAGGITAAVLAFPDLVPYAMTRVEMWQNPYLDIQGKGHQTVQSLLAIGSGGVMGLGLGNSRQKHLYVPEPQNDFIFSIICEELGFVGAMVVILLFVLLLVRGAVVALNAKDKFGAMLVVGIIAQVTVQAVLNIAVVTNTIPNTGISLPFFSYGGTSLMMLLGEMGIVLSVSRQGRSPKT</sequence>
<dbReference type="GO" id="GO:0032153">
    <property type="term" value="C:cell division site"/>
    <property type="evidence" value="ECO:0007669"/>
    <property type="project" value="TreeGrafter"/>
</dbReference>
<gene>
    <name evidence="19" type="ORF">H8S23_08500</name>
</gene>
<evidence type="ECO:0000313" key="20">
    <source>
        <dbReference type="Proteomes" id="UP000659630"/>
    </source>
</evidence>
<evidence type="ECO:0000256" key="9">
    <source>
        <dbReference type="ARBA" id="ARBA00032370"/>
    </source>
</evidence>
<comment type="catalytic activity">
    <reaction evidence="15">
        <text>[GlcNAc-(1-&gt;4)-Mur2Ac(oyl-L-Ala-gamma-D-Glu-L-Lys-D-Ala-D-Ala)](n)-di-trans,octa-cis-undecaprenyl diphosphate + beta-D-GlcNAc-(1-&gt;4)-Mur2Ac(oyl-L-Ala-gamma-D-Glu-L-Lys-D-Ala-D-Ala)-di-trans,octa-cis-undecaprenyl diphosphate = [GlcNAc-(1-&gt;4)-Mur2Ac(oyl-L-Ala-gamma-D-Glu-L-Lys-D-Ala-D-Ala)](n+1)-di-trans,octa-cis-undecaprenyl diphosphate + di-trans,octa-cis-undecaprenyl diphosphate + H(+)</text>
        <dbReference type="Rhea" id="RHEA:23708"/>
        <dbReference type="Rhea" id="RHEA-COMP:9602"/>
        <dbReference type="Rhea" id="RHEA-COMP:9603"/>
        <dbReference type="ChEBI" id="CHEBI:15378"/>
        <dbReference type="ChEBI" id="CHEBI:58405"/>
        <dbReference type="ChEBI" id="CHEBI:60033"/>
        <dbReference type="ChEBI" id="CHEBI:78435"/>
        <dbReference type="EC" id="2.4.99.28"/>
    </reaction>
</comment>
<evidence type="ECO:0000256" key="11">
    <source>
        <dbReference type="ARBA" id="ARBA00038053"/>
    </source>
</evidence>
<dbReference type="Pfam" id="PF01098">
    <property type="entry name" value="FTSW_RODA_SPOVE"/>
    <property type="match status" value="1"/>
</dbReference>
<evidence type="ECO:0000256" key="18">
    <source>
        <dbReference type="SAM" id="Phobius"/>
    </source>
</evidence>
<feature type="transmembrane region" description="Helical" evidence="18">
    <location>
        <begin position="66"/>
        <end position="89"/>
    </location>
</feature>
<keyword evidence="6" id="KW-0573">Peptidoglycan synthesis</keyword>
<dbReference type="GO" id="GO:0008955">
    <property type="term" value="F:peptidoglycan glycosyltransferase activity"/>
    <property type="evidence" value="ECO:0007669"/>
    <property type="project" value="UniProtKB-EC"/>
</dbReference>
<name>A0A923IE41_9FIRM</name>
<dbReference type="GO" id="GO:0005886">
    <property type="term" value="C:plasma membrane"/>
    <property type="evidence" value="ECO:0007669"/>
    <property type="project" value="TreeGrafter"/>
</dbReference>
<feature type="transmembrane region" description="Helical" evidence="18">
    <location>
        <begin position="223"/>
        <end position="242"/>
    </location>
</feature>
<dbReference type="GO" id="GO:0015648">
    <property type="term" value="F:lipid-linked peptidoglycan transporter activity"/>
    <property type="evidence" value="ECO:0007669"/>
    <property type="project" value="TreeGrafter"/>
</dbReference>
<evidence type="ECO:0000256" key="13">
    <source>
        <dbReference type="ARBA" id="ARBA00041418"/>
    </source>
</evidence>
<feature type="compositionally biased region" description="Basic residues" evidence="17">
    <location>
        <begin position="38"/>
        <end position="56"/>
    </location>
</feature>
<dbReference type="InterPro" id="IPR001182">
    <property type="entry name" value="FtsW/RodA"/>
</dbReference>
<keyword evidence="20" id="KW-1185">Reference proteome</keyword>
<feature type="transmembrane region" description="Helical" evidence="18">
    <location>
        <begin position="134"/>
        <end position="154"/>
    </location>
</feature>
<evidence type="ECO:0000256" key="8">
    <source>
        <dbReference type="ARBA" id="ARBA00023136"/>
    </source>
</evidence>
<comment type="function">
    <text evidence="16">Peptidoglycan polymerase that is essential for cell division.</text>
</comment>
<keyword evidence="8 18" id="KW-0472">Membrane</keyword>
<feature type="transmembrane region" description="Helical" evidence="18">
    <location>
        <begin position="109"/>
        <end position="127"/>
    </location>
</feature>
<keyword evidence="19" id="KW-0131">Cell cycle</keyword>
<dbReference type="PANTHER" id="PTHR30474:SF2">
    <property type="entry name" value="PEPTIDOGLYCAN GLYCOSYLTRANSFERASE FTSW-RELATED"/>
    <property type="match status" value="1"/>
</dbReference>
<evidence type="ECO:0000256" key="14">
    <source>
        <dbReference type="ARBA" id="ARBA00044770"/>
    </source>
</evidence>
<reference evidence="19" key="1">
    <citation type="submission" date="2020-08" db="EMBL/GenBank/DDBJ databases">
        <title>Genome public.</title>
        <authorList>
            <person name="Liu C."/>
            <person name="Sun Q."/>
        </authorList>
    </citation>
    <scope>NUCLEOTIDE SEQUENCE</scope>
    <source>
        <strain evidence="19">BX8</strain>
    </source>
</reference>
<dbReference type="Proteomes" id="UP000659630">
    <property type="component" value="Unassembled WGS sequence"/>
</dbReference>
<evidence type="ECO:0000256" key="12">
    <source>
        <dbReference type="ARBA" id="ARBA00041185"/>
    </source>
</evidence>
<keyword evidence="3" id="KW-0808">Transferase</keyword>
<evidence type="ECO:0000313" key="19">
    <source>
        <dbReference type="EMBL" id="MBC5581550.1"/>
    </source>
</evidence>
<evidence type="ECO:0000256" key="16">
    <source>
        <dbReference type="ARBA" id="ARBA00049966"/>
    </source>
</evidence>
<keyword evidence="4 18" id="KW-0812">Transmembrane</keyword>
<feature type="transmembrane region" description="Helical" evidence="18">
    <location>
        <begin position="249"/>
        <end position="271"/>
    </location>
</feature>
<feature type="transmembrane region" description="Helical" evidence="18">
    <location>
        <begin position="199"/>
        <end position="217"/>
    </location>
</feature>
<dbReference type="GO" id="GO:0008360">
    <property type="term" value="P:regulation of cell shape"/>
    <property type="evidence" value="ECO:0007669"/>
    <property type="project" value="UniProtKB-KW"/>
</dbReference>
<evidence type="ECO:0000256" key="17">
    <source>
        <dbReference type="SAM" id="MobiDB-lite"/>
    </source>
</evidence>
<comment type="subcellular location">
    <subcellularLocation>
        <location evidence="1">Membrane</location>
        <topology evidence="1">Multi-pass membrane protein</topology>
    </subcellularLocation>
</comment>
<dbReference type="GO" id="GO:0051301">
    <property type="term" value="P:cell division"/>
    <property type="evidence" value="ECO:0007669"/>
    <property type="project" value="UniProtKB-KW"/>
</dbReference>
<evidence type="ECO:0000256" key="4">
    <source>
        <dbReference type="ARBA" id="ARBA00022692"/>
    </source>
</evidence>
<evidence type="ECO:0000256" key="2">
    <source>
        <dbReference type="ARBA" id="ARBA00022676"/>
    </source>
</evidence>
<evidence type="ECO:0000256" key="1">
    <source>
        <dbReference type="ARBA" id="ARBA00004141"/>
    </source>
</evidence>
<comment type="caution">
    <text evidence="19">The sequence shown here is derived from an EMBL/GenBank/DDBJ whole genome shotgun (WGS) entry which is preliminary data.</text>
</comment>
<keyword evidence="19" id="KW-0132">Cell division</keyword>
<accession>A0A923IE41</accession>
<evidence type="ECO:0000256" key="15">
    <source>
        <dbReference type="ARBA" id="ARBA00049902"/>
    </source>
</evidence>
<feature type="transmembrane region" description="Helical" evidence="18">
    <location>
        <begin position="400"/>
        <end position="421"/>
    </location>
</feature>
<dbReference type="GO" id="GO:0009252">
    <property type="term" value="P:peptidoglycan biosynthetic process"/>
    <property type="evidence" value="ECO:0007669"/>
    <property type="project" value="UniProtKB-KW"/>
</dbReference>
<feature type="transmembrane region" description="Helical" evidence="18">
    <location>
        <begin position="325"/>
        <end position="352"/>
    </location>
</feature>
<keyword evidence="7 18" id="KW-1133">Transmembrane helix</keyword>
<evidence type="ECO:0000256" key="10">
    <source>
        <dbReference type="ARBA" id="ARBA00033270"/>
    </source>
</evidence>
<feature type="transmembrane region" description="Helical" evidence="18">
    <location>
        <begin position="364"/>
        <end position="388"/>
    </location>
</feature>
<dbReference type="PANTHER" id="PTHR30474">
    <property type="entry name" value="CELL CYCLE PROTEIN"/>
    <property type="match status" value="1"/>
</dbReference>
<evidence type="ECO:0000256" key="3">
    <source>
        <dbReference type="ARBA" id="ARBA00022679"/>
    </source>
</evidence>
<evidence type="ECO:0000256" key="6">
    <source>
        <dbReference type="ARBA" id="ARBA00022984"/>
    </source>
</evidence>
<feature type="region of interest" description="Disordered" evidence="17">
    <location>
        <begin position="34"/>
        <end position="62"/>
    </location>
</feature>
<comment type="similarity">
    <text evidence="11">Belongs to the SEDS family. FtsW subfamily.</text>
</comment>
<dbReference type="EC" id="2.4.99.28" evidence="14"/>
<keyword evidence="5" id="KW-0133">Cell shape</keyword>
<protein>
    <recommendedName>
        <fullName evidence="12">Probable peptidoglycan glycosyltransferase FtsW</fullName>
        <ecNumber evidence="14">2.4.99.28</ecNumber>
    </recommendedName>
    <alternativeName>
        <fullName evidence="13">Cell division protein FtsW</fullName>
    </alternativeName>
    <alternativeName>
        <fullName evidence="10">Cell wall polymerase</fullName>
    </alternativeName>
    <alternativeName>
        <fullName evidence="9">Peptidoglycan polymerase</fullName>
    </alternativeName>
</protein>
<keyword evidence="2" id="KW-0328">Glycosyltransferase</keyword>
<dbReference type="AlphaFoldDB" id="A0A923IE41"/>
<feature type="transmembrane region" description="Helical" evidence="18">
    <location>
        <begin position="174"/>
        <end position="192"/>
    </location>
</feature>
<organism evidence="19 20">
    <name type="scientific">Anaerofilum hominis</name>
    <dbReference type="NCBI Taxonomy" id="2763016"/>
    <lineage>
        <taxon>Bacteria</taxon>
        <taxon>Bacillati</taxon>
        <taxon>Bacillota</taxon>
        <taxon>Clostridia</taxon>
        <taxon>Eubacteriales</taxon>
        <taxon>Oscillospiraceae</taxon>
        <taxon>Anaerofilum</taxon>
    </lineage>
</organism>